<accession>A0A8I0T5J1</accession>
<keyword evidence="2" id="KW-1185">Reference proteome</keyword>
<sequence length="78" mass="8729">MSPLMTLNNAALSANMPLLHWYNSTLHPLMSIQDLFFIGAQKHKTAMTTLTAYRGIRSTSSKEAIITASMRVLFELET</sequence>
<proteinExistence type="predicted"/>
<evidence type="ECO:0000313" key="1">
    <source>
        <dbReference type="EMBL" id="MBE0347447.1"/>
    </source>
</evidence>
<name>A0A8I0T5J1_9GAMM</name>
<comment type="caution">
    <text evidence="1">The sequence shown here is derived from an EMBL/GenBank/DDBJ whole genome shotgun (WGS) entry which is preliminary data.</text>
</comment>
<evidence type="ECO:0000313" key="2">
    <source>
        <dbReference type="Proteomes" id="UP000660708"/>
    </source>
</evidence>
<dbReference type="EMBL" id="AQHF01000026">
    <property type="protein sequence ID" value="MBE0347447.1"/>
    <property type="molecule type" value="Genomic_DNA"/>
</dbReference>
<organism evidence="1 2">
    <name type="scientific">Pseudoalteromonas peptidolytica F12-50-A1</name>
    <dbReference type="NCBI Taxonomy" id="1315280"/>
    <lineage>
        <taxon>Bacteria</taxon>
        <taxon>Pseudomonadati</taxon>
        <taxon>Pseudomonadota</taxon>
        <taxon>Gammaproteobacteria</taxon>
        <taxon>Alteromonadales</taxon>
        <taxon>Pseudoalteromonadaceae</taxon>
        <taxon>Pseudoalteromonas</taxon>
    </lineage>
</organism>
<dbReference type="AlphaFoldDB" id="A0A8I0T5J1"/>
<reference evidence="1 2" key="1">
    <citation type="submission" date="2015-06" db="EMBL/GenBank/DDBJ databases">
        <title>Genome sequence of Pseudoalteromonas peptidolytica.</title>
        <authorList>
            <person name="Xie B.-B."/>
            <person name="Rong J.-C."/>
            <person name="Qin Q.-L."/>
            <person name="Zhang Y.-Z."/>
        </authorList>
    </citation>
    <scope>NUCLEOTIDE SEQUENCE [LARGE SCALE GENOMIC DNA]</scope>
    <source>
        <strain evidence="1 2">F12-50-A1</strain>
    </source>
</reference>
<protein>
    <submittedName>
        <fullName evidence="1">Uncharacterized protein</fullName>
    </submittedName>
</protein>
<dbReference type="Proteomes" id="UP000660708">
    <property type="component" value="Unassembled WGS sequence"/>
</dbReference>
<gene>
    <name evidence="1" type="ORF">PPEP_a1906</name>
</gene>